<dbReference type="PANTHER" id="PTHR39555:SF1">
    <property type="entry name" value="TYPE IV PILUS INNER MEMBRANE COMPONENT PILO"/>
    <property type="match status" value="1"/>
</dbReference>
<organism evidence="2 4">
    <name type="scientific">Legionella israelensis</name>
    <dbReference type="NCBI Taxonomy" id="454"/>
    <lineage>
        <taxon>Bacteria</taxon>
        <taxon>Pseudomonadati</taxon>
        <taxon>Pseudomonadota</taxon>
        <taxon>Gammaproteobacteria</taxon>
        <taxon>Legionellales</taxon>
        <taxon>Legionellaceae</taxon>
        <taxon>Legionella</taxon>
    </lineage>
</organism>
<evidence type="ECO:0000313" key="2">
    <source>
        <dbReference type="EMBL" id="KTD23722.1"/>
    </source>
</evidence>
<proteinExistence type="predicted"/>
<evidence type="ECO:0000256" key="1">
    <source>
        <dbReference type="SAM" id="Phobius"/>
    </source>
</evidence>
<dbReference type="PIRSF" id="PIRSF016482">
    <property type="entry name" value="PilO"/>
    <property type="match status" value="1"/>
</dbReference>
<dbReference type="AlphaFoldDB" id="A0A0W0VUJ1"/>
<sequence length="199" mass="22922">MNNINLNELTLENIGQWPKPVKFGMIGLVIIIVVALGYWLIVKANFEQYETLTKEEKTLRAKFELKQHQAASLHQYRNQLKIMQEKFGNMLKRLPAKHEMPALLEDISKTGISAGLKFELFAPQEEIEHDFYVELPIKIKVVGNYHQIAVFLSRVAQMGRIVTMHDFVLKSASAKDKKEGSGNELVMEMTAKIYRYRAQ</sequence>
<dbReference type="OrthoDB" id="9802133at2"/>
<dbReference type="PATRIC" id="fig|454.4.peg.1517"/>
<keyword evidence="1" id="KW-1133">Transmembrane helix</keyword>
<evidence type="ECO:0000313" key="4">
    <source>
        <dbReference type="Proteomes" id="UP000054761"/>
    </source>
</evidence>
<dbReference type="EMBL" id="LNYH01000070">
    <property type="protein sequence ID" value="KTD23722.1"/>
    <property type="molecule type" value="Genomic_DNA"/>
</dbReference>
<keyword evidence="1" id="KW-0472">Membrane</keyword>
<dbReference type="InterPro" id="IPR014717">
    <property type="entry name" value="Transl_elong_EF1B/ribsomal_bS6"/>
</dbReference>
<reference evidence="3 5" key="2">
    <citation type="submission" date="2019-03" db="EMBL/GenBank/DDBJ databases">
        <title>Diverse conjugative elements silence natural transformation in Legionella species.</title>
        <authorList>
            <person name="Durieux I."/>
            <person name="Ginevra C."/>
            <person name="Attaiech L."/>
            <person name="Picq K."/>
            <person name="Juan P.A."/>
            <person name="Jarraud S."/>
            <person name="Charpentier X."/>
        </authorList>
    </citation>
    <scope>NUCLEOTIDE SEQUENCE [LARGE SCALE GENOMIC DNA]</scope>
    <source>
        <strain evidence="3 5">HL-0427-4011</strain>
    </source>
</reference>
<dbReference type="Gene3D" id="1.10.287.540">
    <property type="entry name" value="Helix hairpin bin"/>
    <property type="match status" value="1"/>
</dbReference>
<dbReference type="InterPro" id="IPR007445">
    <property type="entry name" value="PilO"/>
</dbReference>
<gene>
    <name evidence="3" type="ORF">E3983_06385</name>
    <name evidence="2" type="ORF">Lisr_1403</name>
</gene>
<reference evidence="2 4" key="1">
    <citation type="submission" date="2015-11" db="EMBL/GenBank/DDBJ databases">
        <title>Genomic analysis of 38 Legionella species identifies large and diverse effector repertoires.</title>
        <authorList>
            <person name="Burstein D."/>
            <person name="Amaro F."/>
            <person name="Zusman T."/>
            <person name="Lifshitz Z."/>
            <person name="Cohen O."/>
            <person name="Gilbert J.A."/>
            <person name="Pupko T."/>
            <person name="Shuman H.A."/>
            <person name="Segal G."/>
        </authorList>
    </citation>
    <scope>NUCLEOTIDE SEQUENCE [LARGE SCALE GENOMIC DNA]</scope>
    <source>
        <strain evidence="2 4">Bercovier 4</strain>
    </source>
</reference>
<keyword evidence="1" id="KW-0812">Transmembrane</keyword>
<dbReference type="GO" id="GO:0043683">
    <property type="term" value="P:type IV pilus assembly"/>
    <property type="evidence" value="ECO:0007669"/>
    <property type="project" value="InterPro"/>
</dbReference>
<dbReference type="PANTHER" id="PTHR39555">
    <property type="entry name" value="FIMBRIAL ASSEMBLY PROTEIN PILO-LIKE PROTEIN-RELATED"/>
    <property type="match status" value="1"/>
</dbReference>
<dbReference type="STRING" id="454.Lisr_1403"/>
<dbReference type="EMBL" id="CP038254">
    <property type="protein sequence ID" value="QBR84012.1"/>
    <property type="molecule type" value="Genomic_DNA"/>
</dbReference>
<feature type="transmembrane region" description="Helical" evidence="1">
    <location>
        <begin position="20"/>
        <end position="41"/>
    </location>
</feature>
<dbReference type="RefSeq" id="WP_058501752.1">
    <property type="nucleotide sequence ID" value="NZ_CAAAJA010000003.1"/>
</dbReference>
<dbReference type="Proteomes" id="UP000054761">
    <property type="component" value="Unassembled WGS sequence"/>
</dbReference>
<dbReference type="GO" id="GO:0043107">
    <property type="term" value="P:type IV pilus-dependent motility"/>
    <property type="evidence" value="ECO:0007669"/>
    <property type="project" value="InterPro"/>
</dbReference>
<evidence type="ECO:0000313" key="5">
    <source>
        <dbReference type="Proteomes" id="UP000295517"/>
    </source>
</evidence>
<protein>
    <submittedName>
        <fullName evidence="3">Pilus assembly protein PilO</fullName>
    </submittedName>
    <submittedName>
        <fullName evidence="2">Type IV pilus biogenesis protein PilO</fullName>
    </submittedName>
</protein>
<dbReference type="Gene3D" id="3.30.70.60">
    <property type="match status" value="1"/>
</dbReference>
<keyword evidence="4" id="KW-1185">Reference proteome</keyword>
<name>A0A0W0VUJ1_9GAMM</name>
<dbReference type="Proteomes" id="UP000295517">
    <property type="component" value="Chromosome"/>
</dbReference>
<evidence type="ECO:0000313" key="3">
    <source>
        <dbReference type="EMBL" id="QBR84012.1"/>
    </source>
</evidence>
<accession>A0A0W0VUJ1</accession>
<dbReference type="Pfam" id="PF04350">
    <property type="entry name" value="PilO"/>
    <property type="match status" value="1"/>
</dbReference>